<dbReference type="PANTHER" id="PTHR33969:SF2">
    <property type="entry name" value="SEGREGATION AND CONDENSATION PROTEIN A"/>
    <property type="match status" value="1"/>
</dbReference>
<sequence>MTPEADSAEAFLDAAPAAAGNSGAPALRLGAYEGPLDLLLELARAQRVDLAQISVATLAEQFEAVVTAAIERRAVPLPRLADWLITAAWLTLLRSRLLLPAAPESTEAEREAQGLRRRLADREWASRLADWLERRPQLGRQVFARGEAEPDPAIIGAPPLADTAELLRACLRLLVLPHRDQVYRPRPPALWRVPDALERMRKLLPTVGEGADLVRFLPPPSDKRAKSQLQRRAALAATLMAGLELGREGIVALNQDEAYGIIHILPRSDPDRAEVPEYIPGSCCS</sequence>
<evidence type="ECO:0000313" key="2">
    <source>
        <dbReference type="EMBL" id="MBL6082659.1"/>
    </source>
</evidence>
<organism evidence="2 3">
    <name type="scientific">Belnapia arida</name>
    <dbReference type="NCBI Taxonomy" id="2804533"/>
    <lineage>
        <taxon>Bacteria</taxon>
        <taxon>Pseudomonadati</taxon>
        <taxon>Pseudomonadota</taxon>
        <taxon>Alphaproteobacteria</taxon>
        <taxon>Acetobacterales</taxon>
        <taxon>Roseomonadaceae</taxon>
        <taxon>Belnapia</taxon>
    </lineage>
</organism>
<dbReference type="Gene3D" id="6.10.250.2410">
    <property type="match status" value="1"/>
</dbReference>
<reference evidence="2 3" key="1">
    <citation type="submission" date="2021-01" db="EMBL/GenBank/DDBJ databases">
        <title>Belnapia mucosa sp. nov. and Belnapia arida sp. nov., isolated from the Tabernas Desert (Almeria, Spain).</title>
        <authorList>
            <person name="Molina-Menor E."/>
            <person name="Vidal-Verdu A."/>
            <person name="Calonge A."/>
            <person name="Satari L."/>
            <person name="Pereto J."/>
            <person name="Porcar M."/>
        </authorList>
    </citation>
    <scope>NUCLEOTIDE SEQUENCE [LARGE SCALE GENOMIC DNA]</scope>
    <source>
        <strain evidence="2 3">T18</strain>
    </source>
</reference>
<protein>
    <recommendedName>
        <fullName evidence="1">Segregation and condensation protein A</fullName>
    </recommendedName>
</protein>
<name>A0ABS1UFA3_9PROT</name>
<dbReference type="Proteomes" id="UP000660885">
    <property type="component" value="Unassembled WGS sequence"/>
</dbReference>
<evidence type="ECO:0000313" key="3">
    <source>
        <dbReference type="Proteomes" id="UP000660885"/>
    </source>
</evidence>
<proteinExistence type="predicted"/>
<dbReference type="PANTHER" id="PTHR33969">
    <property type="entry name" value="SEGREGATION AND CONDENSATION PROTEIN A"/>
    <property type="match status" value="1"/>
</dbReference>
<accession>A0ABS1UFA3</accession>
<dbReference type="EMBL" id="JAETWB010000096">
    <property type="protein sequence ID" value="MBL6082659.1"/>
    <property type="molecule type" value="Genomic_DNA"/>
</dbReference>
<dbReference type="InterPro" id="IPR003768">
    <property type="entry name" value="ScpA"/>
</dbReference>
<evidence type="ECO:0000256" key="1">
    <source>
        <dbReference type="ARBA" id="ARBA00044777"/>
    </source>
</evidence>
<comment type="caution">
    <text evidence="2">The sequence shown here is derived from an EMBL/GenBank/DDBJ whole genome shotgun (WGS) entry which is preliminary data.</text>
</comment>
<gene>
    <name evidence="2" type="ORF">JMJ56_32365</name>
</gene>
<keyword evidence="3" id="KW-1185">Reference proteome</keyword>
<dbReference type="RefSeq" id="WP_202835992.1">
    <property type="nucleotide sequence ID" value="NZ_JAETWB010000096.1"/>
</dbReference>